<protein>
    <submittedName>
        <fullName evidence="1">Uncharacterized protein</fullName>
    </submittedName>
</protein>
<dbReference type="AlphaFoldDB" id="A0A3M7STU6"/>
<sequence>MFNIKSINSNSIKEGFKSMILEIRGQEDIHLHFDWMVQRVIYDNLEGYTFNQLSTKSIIKTNVFYLINGCCIKFMFYCLIAENKKYYTPIF</sequence>
<organism evidence="1 2">
    <name type="scientific">Brachionus plicatilis</name>
    <name type="common">Marine rotifer</name>
    <name type="synonym">Brachionus muelleri</name>
    <dbReference type="NCBI Taxonomy" id="10195"/>
    <lineage>
        <taxon>Eukaryota</taxon>
        <taxon>Metazoa</taxon>
        <taxon>Spiralia</taxon>
        <taxon>Gnathifera</taxon>
        <taxon>Rotifera</taxon>
        <taxon>Eurotatoria</taxon>
        <taxon>Monogononta</taxon>
        <taxon>Pseudotrocha</taxon>
        <taxon>Ploima</taxon>
        <taxon>Brachionidae</taxon>
        <taxon>Brachionus</taxon>
    </lineage>
</organism>
<dbReference type="EMBL" id="REGN01000772">
    <property type="protein sequence ID" value="RNA39244.1"/>
    <property type="molecule type" value="Genomic_DNA"/>
</dbReference>
<keyword evidence="2" id="KW-1185">Reference proteome</keyword>
<proteinExistence type="predicted"/>
<evidence type="ECO:0000313" key="2">
    <source>
        <dbReference type="Proteomes" id="UP000276133"/>
    </source>
</evidence>
<accession>A0A3M7STU6</accession>
<name>A0A3M7STU6_BRAPC</name>
<dbReference type="Proteomes" id="UP000276133">
    <property type="component" value="Unassembled WGS sequence"/>
</dbReference>
<gene>
    <name evidence="1" type="ORF">BpHYR1_025627</name>
</gene>
<evidence type="ECO:0000313" key="1">
    <source>
        <dbReference type="EMBL" id="RNA39244.1"/>
    </source>
</evidence>
<comment type="caution">
    <text evidence="1">The sequence shown here is derived from an EMBL/GenBank/DDBJ whole genome shotgun (WGS) entry which is preliminary data.</text>
</comment>
<reference evidence="1 2" key="1">
    <citation type="journal article" date="2018" name="Sci. Rep.">
        <title>Genomic signatures of local adaptation to the degree of environmental predictability in rotifers.</title>
        <authorList>
            <person name="Franch-Gras L."/>
            <person name="Hahn C."/>
            <person name="Garcia-Roger E.M."/>
            <person name="Carmona M.J."/>
            <person name="Serra M."/>
            <person name="Gomez A."/>
        </authorList>
    </citation>
    <scope>NUCLEOTIDE SEQUENCE [LARGE SCALE GENOMIC DNA]</scope>
    <source>
        <strain evidence="1">HYR1</strain>
    </source>
</reference>